<protein>
    <recommendedName>
        <fullName evidence="4">Thioesterase domain-containing protein</fullName>
    </recommendedName>
</protein>
<dbReference type="SUPFAM" id="SSF54637">
    <property type="entry name" value="Thioesterase/thiol ester dehydrase-isomerase"/>
    <property type="match status" value="1"/>
</dbReference>
<reference evidence="2 3" key="1">
    <citation type="submission" date="2014-04" db="EMBL/GenBank/DDBJ databases">
        <authorList>
            <consortium name="DOE Joint Genome Institute"/>
            <person name="Kuo A."/>
            <person name="Tarkka M."/>
            <person name="Buscot F."/>
            <person name="Kohler A."/>
            <person name="Nagy L.G."/>
            <person name="Floudas D."/>
            <person name="Copeland A."/>
            <person name="Barry K.W."/>
            <person name="Cichocki N."/>
            <person name="Veneault-Fourrey C."/>
            <person name="LaButti K."/>
            <person name="Lindquist E.A."/>
            <person name="Lipzen A."/>
            <person name="Lundell T."/>
            <person name="Morin E."/>
            <person name="Murat C."/>
            <person name="Sun H."/>
            <person name="Tunlid A."/>
            <person name="Henrissat B."/>
            <person name="Grigoriev I.V."/>
            <person name="Hibbett D.S."/>
            <person name="Martin F."/>
            <person name="Nordberg H.P."/>
            <person name="Cantor M.N."/>
            <person name="Hua S.X."/>
        </authorList>
    </citation>
    <scope>NUCLEOTIDE SEQUENCE [LARGE SCALE GENOMIC DNA]</scope>
    <source>
        <strain evidence="2 3">F 1598</strain>
    </source>
</reference>
<organism evidence="2 3">
    <name type="scientific">Piloderma croceum (strain F 1598)</name>
    <dbReference type="NCBI Taxonomy" id="765440"/>
    <lineage>
        <taxon>Eukaryota</taxon>
        <taxon>Fungi</taxon>
        <taxon>Dikarya</taxon>
        <taxon>Basidiomycota</taxon>
        <taxon>Agaricomycotina</taxon>
        <taxon>Agaricomycetes</taxon>
        <taxon>Agaricomycetidae</taxon>
        <taxon>Atheliales</taxon>
        <taxon>Atheliaceae</taxon>
        <taxon>Piloderma</taxon>
    </lineage>
</organism>
<dbReference type="PANTHER" id="PTHR31793">
    <property type="entry name" value="4-HYDROXYBENZOYL-COA THIOESTERASE FAMILY MEMBER"/>
    <property type="match status" value="1"/>
</dbReference>
<dbReference type="CDD" id="cd00586">
    <property type="entry name" value="4HBT"/>
    <property type="match status" value="1"/>
</dbReference>
<dbReference type="HOGENOM" id="CLU_078553_0_0_1"/>
<name>A0A0C3GES6_PILCF</name>
<gene>
    <name evidence="2" type="ORF">PILCRDRAFT_811916</name>
</gene>
<dbReference type="Proteomes" id="UP000054166">
    <property type="component" value="Unassembled WGS sequence"/>
</dbReference>
<dbReference type="InParanoid" id="A0A0C3GES6"/>
<dbReference type="PANTHER" id="PTHR31793:SF39">
    <property type="entry name" value="THIOESTERASE_THIOL ESTER DEHYDRASE-ISOMERASE"/>
    <property type="match status" value="1"/>
</dbReference>
<evidence type="ECO:0000256" key="1">
    <source>
        <dbReference type="SAM" id="MobiDB-lite"/>
    </source>
</evidence>
<reference evidence="3" key="2">
    <citation type="submission" date="2015-01" db="EMBL/GenBank/DDBJ databases">
        <title>Evolutionary Origins and Diversification of the Mycorrhizal Mutualists.</title>
        <authorList>
            <consortium name="DOE Joint Genome Institute"/>
            <consortium name="Mycorrhizal Genomics Consortium"/>
            <person name="Kohler A."/>
            <person name="Kuo A."/>
            <person name="Nagy L.G."/>
            <person name="Floudas D."/>
            <person name="Copeland A."/>
            <person name="Barry K.W."/>
            <person name="Cichocki N."/>
            <person name="Veneault-Fourrey C."/>
            <person name="LaButti K."/>
            <person name="Lindquist E.A."/>
            <person name="Lipzen A."/>
            <person name="Lundell T."/>
            <person name="Morin E."/>
            <person name="Murat C."/>
            <person name="Riley R."/>
            <person name="Ohm R."/>
            <person name="Sun H."/>
            <person name="Tunlid A."/>
            <person name="Henrissat B."/>
            <person name="Grigoriev I.V."/>
            <person name="Hibbett D.S."/>
            <person name="Martin F."/>
        </authorList>
    </citation>
    <scope>NUCLEOTIDE SEQUENCE [LARGE SCALE GENOMIC DNA]</scope>
    <source>
        <strain evidence="3">F 1598</strain>
    </source>
</reference>
<dbReference type="InterPro" id="IPR050563">
    <property type="entry name" value="4-hydroxybenzoyl-CoA_TE"/>
</dbReference>
<feature type="region of interest" description="Disordered" evidence="1">
    <location>
        <begin position="44"/>
        <end position="83"/>
    </location>
</feature>
<keyword evidence="3" id="KW-1185">Reference proteome</keyword>
<dbReference type="Gene3D" id="3.10.129.10">
    <property type="entry name" value="Hotdog Thioesterase"/>
    <property type="match status" value="1"/>
</dbReference>
<dbReference type="GO" id="GO:0047617">
    <property type="term" value="F:fatty acyl-CoA hydrolase activity"/>
    <property type="evidence" value="ECO:0007669"/>
    <property type="project" value="TreeGrafter"/>
</dbReference>
<proteinExistence type="predicted"/>
<evidence type="ECO:0000313" key="3">
    <source>
        <dbReference type="Proteomes" id="UP000054166"/>
    </source>
</evidence>
<dbReference type="AlphaFoldDB" id="A0A0C3GES6"/>
<evidence type="ECO:0008006" key="4">
    <source>
        <dbReference type="Google" id="ProtNLM"/>
    </source>
</evidence>
<dbReference type="OrthoDB" id="5538558at2759"/>
<sequence length="242" mass="27071">MLFSRFRGINAALHPNYLGRRNYSSSSRSPSSIQSLQAAFQDPTSPFYIQPGTQGPVSADAPPSPAPRSHSINESDVSGPDPSTVDIARKKLIDLGYDPTSFWEQKITWGFHDALQHVNNVHYFSFFESSRIQWMISIGNELGGPAKAESMLKAKGVGFILKYLDCKYRRPVTYPDTLLIAHKPSRVSSRTEFKLPATAYSYAQSAIVAESDSVTVWYDYDKLRKCDPGDEAWAVIKGRIRE</sequence>
<dbReference type="EMBL" id="KN832973">
    <property type="protein sequence ID" value="KIM90194.1"/>
    <property type="molecule type" value="Genomic_DNA"/>
</dbReference>
<dbReference type="InterPro" id="IPR029069">
    <property type="entry name" value="HotDog_dom_sf"/>
</dbReference>
<evidence type="ECO:0000313" key="2">
    <source>
        <dbReference type="EMBL" id="KIM90194.1"/>
    </source>
</evidence>
<accession>A0A0C3GES6</accession>
<dbReference type="Pfam" id="PF13279">
    <property type="entry name" value="4HBT_2"/>
    <property type="match status" value="1"/>
</dbReference>